<dbReference type="SMART" id="SM00388">
    <property type="entry name" value="HisKA"/>
    <property type="match status" value="1"/>
</dbReference>
<keyword evidence="9" id="KW-0472">Membrane</keyword>
<protein>
    <recommendedName>
        <fullName evidence="2">histidine kinase</fullName>
        <ecNumber evidence="2">2.7.13.3</ecNumber>
    </recommendedName>
</protein>
<dbReference type="GO" id="GO:0000155">
    <property type="term" value="F:phosphorelay sensor kinase activity"/>
    <property type="evidence" value="ECO:0007669"/>
    <property type="project" value="InterPro"/>
</dbReference>
<evidence type="ECO:0000256" key="9">
    <source>
        <dbReference type="SAM" id="Phobius"/>
    </source>
</evidence>
<dbReference type="OrthoDB" id="505470at2"/>
<dbReference type="AlphaFoldDB" id="I4D939"/>
<keyword evidence="9" id="KW-1133">Transmembrane helix</keyword>
<evidence type="ECO:0000256" key="4">
    <source>
        <dbReference type="ARBA" id="ARBA00022679"/>
    </source>
</evidence>
<keyword evidence="9" id="KW-0812">Transmembrane</keyword>
<dbReference type="CDD" id="cd00082">
    <property type="entry name" value="HisKA"/>
    <property type="match status" value="1"/>
</dbReference>
<dbReference type="SUPFAM" id="SSF47384">
    <property type="entry name" value="Homodimeric domain of signal transducing histidine kinase"/>
    <property type="match status" value="1"/>
</dbReference>
<feature type="transmembrane region" description="Helical" evidence="9">
    <location>
        <begin position="175"/>
        <end position="196"/>
    </location>
</feature>
<evidence type="ECO:0000256" key="7">
    <source>
        <dbReference type="ARBA" id="ARBA00022840"/>
    </source>
</evidence>
<keyword evidence="7" id="KW-0067">ATP-binding</keyword>
<dbReference type="Gene3D" id="3.30.565.10">
    <property type="entry name" value="Histidine kinase-like ATPase, C-terminal domain"/>
    <property type="match status" value="1"/>
</dbReference>
<keyword evidence="12" id="KW-1185">Reference proteome</keyword>
<keyword evidence="8" id="KW-0902">Two-component regulatory system</keyword>
<dbReference type="PROSITE" id="PS50109">
    <property type="entry name" value="HIS_KIN"/>
    <property type="match status" value="1"/>
</dbReference>
<dbReference type="PANTHER" id="PTHR43065:SF46">
    <property type="entry name" value="C4-DICARBOXYLATE TRANSPORT SENSOR PROTEIN DCTB"/>
    <property type="match status" value="1"/>
</dbReference>
<dbReference type="HOGENOM" id="CLU_019969_0_0_9"/>
<dbReference type="PANTHER" id="PTHR43065">
    <property type="entry name" value="SENSOR HISTIDINE KINASE"/>
    <property type="match status" value="1"/>
</dbReference>
<dbReference type="Proteomes" id="UP000002892">
    <property type="component" value="Chromosome"/>
</dbReference>
<dbReference type="InterPro" id="IPR036097">
    <property type="entry name" value="HisK_dim/P_sf"/>
</dbReference>
<keyword evidence="3" id="KW-0597">Phosphoprotein</keyword>
<evidence type="ECO:0000256" key="5">
    <source>
        <dbReference type="ARBA" id="ARBA00022741"/>
    </source>
</evidence>
<dbReference type="InterPro" id="IPR004358">
    <property type="entry name" value="Sig_transdc_His_kin-like_C"/>
</dbReference>
<sequence length="591" mass="67897">MLKNIKTMLNKQSVIQKTLTKITVILFIFMIIFAISTENLFWNNVELKLENQSWMRESSIEQDLNKNALLINRIKRKADESKQAKINEIDTILSPLLKSDNKDLSGYYDIDLDTNFPLNNTKYASLKEMVLDHHTNTSWGENGAIFTKKPVYINGTLNGYAWLYLKATNVLFEPFQILTLTIIALLLVSALIVNLVRRYFNEIQFYLEEFTEMIIQRHEASTENEGIIQKLPELKPLMNQLSYYTENLNQMNSELEFERLRIERILEGVTDGFLTFDNNWQCTYINRVAKELFDNENILGLNLWEACPRIAATKTELKIKQAMIERKSLHWEDVGFGQLHQYYEYHAYPFEDGLTIFFQNVTSIKEQQNELNRLQRVNLIGQLAAGIGHEIRNPLTSVRGFLQLLSTKPNFKEQSEVLELMISEIDRANLIITDFLSLAKVNVEHAKYQNINDIVYNLYPLMQADAFNNNKEVRLNLNETENILLDTNEIKQLILNIVRNGLEATHTGGSVTISTLQEPAKVVLVIRDDGPGIPLEIQKRVGTPFFTTKDTGTGLGLAISQSIAQRHNASFDFETGKNGTSFIIKFPKHVG</sequence>
<proteinExistence type="predicted"/>
<dbReference type="RefSeq" id="WP_014828301.1">
    <property type="nucleotide sequence ID" value="NC_018068.1"/>
</dbReference>
<dbReference type="STRING" id="646529.Desaci_3423"/>
<evidence type="ECO:0000259" key="10">
    <source>
        <dbReference type="PROSITE" id="PS50109"/>
    </source>
</evidence>
<dbReference type="InterPro" id="IPR003661">
    <property type="entry name" value="HisK_dim/P_dom"/>
</dbReference>
<accession>I4D939</accession>
<dbReference type="InterPro" id="IPR035965">
    <property type="entry name" value="PAS-like_dom_sf"/>
</dbReference>
<dbReference type="InterPro" id="IPR036890">
    <property type="entry name" value="HATPase_C_sf"/>
</dbReference>
<keyword evidence="5" id="KW-0547">Nucleotide-binding</keyword>
<dbReference type="InterPro" id="IPR005467">
    <property type="entry name" value="His_kinase_dom"/>
</dbReference>
<dbReference type="Gene3D" id="1.10.287.130">
    <property type="match status" value="1"/>
</dbReference>
<evidence type="ECO:0000256" key="1">
    <source>
        <dbReference type="ARBA" id="ARBA00000085"/>
    </source>
</evidence>
<gene>
    <name evidence="11" type="ordered locus">Desaci_3423</name>
</gene>
<dbReference type="Gene3D" id="3.30.450.20">
    <property type="entry name" value="PAS domain"/>
    <property type="match status" value="1"/>
</dbReference>
<feature type="domain" description="Histidine kinase" evidence="10">
    <location>
        <begin position="386"/>
        <end position="590"/>
    </location>
</feature>
<dbReference type="SUPFAM" id="SSF55874">
    <property type="entry name" value="ATPase domain of HSP90 chaperone/DNA topoisomerase II/histidine kinase"/>
    <property type="match status" value="1"/>
</dbReference>
<dbReference type="eggNOG" id="COG4191">
    <property type="taxonomic scope" value="Bacteria"/>
</dbReference>
<keyword evidence="4" id="KW-0808">Transferase</keyword>
<dbReference type="KEGG" id="dai:Desaci_3423"/>
<dbReference type="CDD" id="cd00075">
    <property type="entry name" value="HATPase"/>
    <property type="match status" value="1"/>
</dbReference>
<dbReference type="SUPFAM" id="SSF55785">
    <property type="entry name" value="PYP-like sensor domain (PAS domain)"/>
    <property type="match status" value="1"/>
</dbReference>
<dbReference type="EC" id="2.7.13.3" evidence="2"/>
<dbReference type="Pfam" id="PF02518">
    <property type="entry name" value="HATPase_c"/>
    <property type="match status" value="1"/>
</dbReference>
<organism evidence="11 12">
    <name type="scientific">Desulfosporosinus acidiphilus (strain DSM 22704 / JCM 16185 / SJ4)</name>
    <dbReference type="NCBI Taxonomy" id="646529"/>
    <lineage>
        <taxon>Bacteria</taxon>
        <taxon>Bacillati</taxon>
        <taxon>Bacillota</taxon>
        <taxon>Clostridia</taxon>
        <taxon>Eubacteriales</taxon>
        <taxon>Desulfitobacteriaceae</taxon>
        <taxon>Desulfosporosinus</taxon>
    </lineage>
</organism>
<feature type="transmembrane region" description="Helical" evidence="9">
    <location>
        <begin position="21"/>
        <end position="42"/>
    </location>
</feature>
<dbReference type="Pfam" id="PF00512">
    <property type="entry name" value="HisKA"/>
    <property type="match status" value="1"/>
</dbReference>
<dbReference type="PRINTS" id="PR00344">
    <property type="entry name" value="BCTRLSENSOR"/>
</dbReference>
<evidence type="ECO:0000313" key="12">
    <source>
        <dbReference type="Proteomes" id="UP000002892"/>
    </source>
</evidence>
<reference evidence="11 12" key="1">
    <citation type="journal article" date="2012" name="J. Bacteriol.">
        <title>Complete genome sequences of Desulfosporosinus orientis DSM765T, Desulfosporosinus youngiae DSM17734T, Desulfosporosinus meridiei DSM13257T, and Desulfosporosinus acidiphilus DSM22704T.</title>
        <authorList>
            <person name="Pester M."/>
            <person name="Brambilla E."/>
            <person name="Alazard D."/>
            <person name="Rattei T."/>
            <person name="Weinmaier T."/>
            <person name="Han J."/>
            <person name="Lucas S."/>
            <person name="Lapidus A."/>
            <person name="Cheng J.F."/>
            <person name="Goodwin L."/>
            <person name="Pitluck S."/>
            <person name="Peters L."/>
            <person name="Ovchinnikova G."/>
            <person name="Teshima H."/>
            <person name="Detter J.C."/>
            <person name="Han C.S."/>
            <person name="Tapia R."/>
            <person name="Land M.L."/>
            <person name="Hauser L."/>
            <person name="Kyrpides N.C."/>
            <person name="Ivanova N.N."/>
            <person name="Pagani I."/>
            <person name="Huntmann M."/>
            <person name="Wei C.L."/>
            <person name="Davenport K.W."/>
            <person name="Daligault H."/>
            <person name="Chain P.S."/>
            <person name="Chen A."/>
            <person name="Mavromatis K."/>
            <person name="Markowitz V."/>
            <person name="Szeto E."/>
            <person name="Mikhailova N."/>
            <person name="Pati A."/>
            <person name="Wagner M."/>
            <person name="Woyke T."/>
            <person name="Ollivier B."/>
            <person name="Klenk H.P."/>
            <person name="Spring S."/>
            <person name="Loy A."/>
        </authorList>
    </citation>
    <scope>NUCLEOTIDE SEQUENCE [LARGE SCALE GENOMIC DNA]</scope>
    <source>
        <strain evidence="12">DSM 22704 / JCM 16185 / SJ4</strain>
    </source>
</reference>
<name>I4D939_DESAJ</name>
<evidence type="ECO:0000313" key="11">
    <source>
        <dbReference type="EMBL" id="AFM42313.1"/>
    </source>
</evidence>
<dbReference type="InterPro" id="IPR003594">
    <property type="entry name" value="HATPase_dom"/>
</dbReference>
<dbReference type="EMBL" id="CP003639">
    <property type="protein sequence ID" value="AFM42313.1"/>
    <property type="molecule type" value="Genomic_DNA"/>
</dbReference>
<evidence type="ECO:0000256" key="2">
    <source>
        <dbReference type="ARBA" id="ARBA00012438"/>
    </source>
</evidence>
<evidence type="ECO:0000256" key="6">
    <source>
        <dbReference type="ARBA" id="ARBA00022777"/>
    </source>
</evidence>
<evidence type="ECO:0000256" key="3">
    <source>
        <dbReference type="ARBA" id="ARBA00022553"/>
    </source>
</evidence>
<comment type="catalytic activity">
    <reaction evidence="1">
        <text>ATP + protein L-histidine = ADP + protein N-phospho-L-histidine.</text>
        <dbReference type="EC" id="2.7.13.3"/>
    </reaction>
</comment>
<keyword evidence="6 11" id="KW-0418">Kinase</keyword>
<dbReference type="SMART" id="SM00387">
    <property type="entry name" value="HATPase_c"/>
    <property type="match status" value="1"/>
</dbReference>
<dbReference type="GO" id="GO:0005524">
    <property type="term" value="F:ATP binding"/>
    <property type="evidence" value="ECO:0007669"/>
    <property type="project" value="UniProtKB-KW"/>
</dbReference>
<evidence type="ECO:0000256" key="8">
    <source>
        <dbReference type="ARBA" id="ARBA00023012"/>
    </source>
</evidence>